<evidence type="ECO:0000313" key="1">
    <source>
        <dbReference type="EMBL" id="CDP93796.1"/>
    </source>
</evidence>
<gene>
    <name evidence="1 2" type="ORF">Bm13412</name>
    <name evidence="1" type="ORF">BM_Bm13412</name>
</gene>
<reference evidence="1" key="2">
    <citation type="submission" date="2012-12" db="EMBL/GenBank/DDBJ databases">
        <authorList>
            <person name="Gao Y.W."/>
            <person name="Fan S.T."/>
            <person name="Sun H.T."/>
            <person name="Wang Z."/>
            <person name="Gao X.L."/>
            <person name="Li Y.G."/>
            <person name="Wang T.C."/>
            <person name="Zhang K."/>
            <person name="Xu W.W."/>
            <person name="Yu Z.J."/>
            <person name="Xia X.Z."/>
        </authorList>
    </citation>
    <scope>NUCLEOTIDE SEQUENCE</scope>
    <source>
        <strain evidence="1">FR3</strain>
    </source>
</reference>
<dbReference type="AlphaFoldDB" id="A0A0J9XQW6"/>
<sequence>MHEINSRIAEESERAYFVSKVRLFFLSSLNISNSIICLSNKSTNKCMNLRNLNKYCSRNHFRNFKLWQLSLEGKFFGRLKYWRVDISLEIKL</sequence>
<protein>
    <submittedName>
        <fullName evidence="1">Bm13412</fullName>
    </submittedName>
</protein>
<name>A0A0J9XQW6_BRUMA</name>
<evidence type="ECO:0000313" key="2">
    <source>
        <dbReference type="WormBase" id="Bm13412"/>
    </source>
</evidence>
<dbReference type="WormBase" id="Bm13412">
    <property type="protein sequence ID" value="BM40166"/>
    <property type="gene ID" value="WBGene00233673"/>
</dbReference>
<proteinExistence type="predicted"/>
<organism evidence="1">
    <name type="scientific">Brugia malayi</name>
    <name type="common">Filarial nematode worm</name>
    <dbReference type="NCBI Taxonomy" id="6279"/>
    <lineage>
        <taxon>Eukaryota</taxon>
        <taxon>Metazoa</taxon>
        <taxon>Ecdysozoa</taxon>
        <taxon>Nematoda</taxon>
        <taxon>Chromadorea</taxon>
        <taxon>Rhabditida</taxon>
        <taxon>Spirurina</taxon>
        <taxon>Spiruromorpha</taxon>
        <taxon>Filarioidea</taxon>
        <taxon>Onchocercidae</taxon>
        <taxon>Brugia</taxon>
    </lineage>
</organism>
<accession>A0A0J9XQW6</accession>
<dbReference type="EMBL" id="LN856907">
    <property type="protein sequence ID" value="CDP93796.1"/>
    <property type="molecule type" value="Genomic_DNA"/>
</dbReference>
<reference evidence="1" key="1">
    <citation type="journal article" date="2007" name="Science">
        <title>Draft genome of the filarial nematode parasite Brugia malayi.</title>
        <authorList>
            <person name="Ghedin E."/>
            <person name="Wang S."/>
            <person name="Spiro D."/>
            <person name="Caler E."/>
            <person name="Zhao Q."/>
            <person name="Crabtree J."/>
            <person name="Allen J.E."/>
            <person name="Delcher A.L."/>
            <person name="Guiliano D.B."/>
            <person name="Miranda-Saavedra D."/>
            <person name="Angiuoli S.V."/>
            <person name="Creasy T."/>
            <person name="Amedeo P."/>
            <person name="Haas B."/>
            <person name="El-Sayed N.M."/>
            <person name="Wortman J.R."/>
            <person name="Feldblyum T."/>
            <person name="Tallon L."/>
            <person name="Schatz M."/>
            <person name="Shumway M."/>
            <person name="Koo H."/>
            <person name="Salzberg S.L."/>
            <person name="Schobel S."/>
            <person name="Pertea M."/>
            <person name="Pop M."/>
            <person name="White O."/>
            <person name="Barton G.J."/>
            <person name="Carlow C.K."/>
            <person name="Crawford M.J."/>
            <person name="Daub J."/>
            <person name="Dimmic M.W."/>
            <person name="Estes C.F."/>
            <person name="Foster J.M."/>
            <person name="Ganatra M."/>
            <person name="Gregory W.F."/>
            <person name="Johnson N.M."/>
            <person name="Jin J."/>
            <person name="Komuniecki R."/>
            <person name="Korf I."/>
            <person name="Kumar S."/>
            <person name="Laney S."/>
            <person name="Li B.W."/>
            <person name="Li W."/>
            <person name="Lindblom T.H."/>
            <person name="Lustigman S."/>
            <person name="Ma D."/>
            <person name="Maina C.V."/>
            <person name="Martin D.M."/>
            <person name="McCarter J.P."/>
            <person name="McReynolds L."/>
            <person name="Mitreva M."/>
            <person name="Nutman T.B."/>
            <person name="Parkinson J."/>
            <person name="Peregrin-Alvarez J.M."/>
            <person name="Poole C."/>
            <person name="Ren Q."/>
            <person name="Saunders L."/>
            <person name="Sluder A.E."/>
            <person name="Smith K."/>
            <person name="Stanke M."/>
            <person name="Unnasch T.R."/>
            <person name="Ware J."/>
            <person name="Wei A.D."/>
            <person name="Weil G."/>
            <person name="Williams D.J."/>
            <person name="Zhang Y."/>
            <person name="Williams S.A."/>
            <person name="Fraser-Liggett C."/>
            <person name="Slatko B."/>
            <person name="Blaxter M.L."/>
            <person name="Scott A.L."/>
        </authorList>
    </citation>
    <scope>NUCLEOTIDE SEQUENCE</scope>
    <source>
        <strain evidence="1">FR3</strain>
    </source>
</reference>